<dbReference type="GO" id="GO:0005351">
    <property type="term" value="F:carbohydrate:proton symporter activity"/>
    <property type="evidence" value="ECO:0007669"/>
    <property type="project" value="TreeGrafter"/>
</dbReference>
<dbReference type="GO" id="GO:0016020">
    <property type="term" value="C:membrane"/>
    <property type="evidence" value="ECO:0007669"/>
    <property type="project" value="UniProtKB-SubCell"/>
</dbReference>
<dbReference type="Pfam" id="PF00083">
    <property type="entry name" value="Sugar_tr"/>
    <property type="match status" value="3"/>
</dbReference>
<evidence type="ECO:0000259" key="8">
    <source>
        <dbReference type="PROSITE" id="PS50850"/>
    </source>
</evidence>
<dbReference type="PROSITE" id="PS50850">
    <property type="entry name" value="MFS"/>
    <property type="match status" value="2"/>
</dbReference>
<keyword evidence="10" id="KW-1185">Reference proteome</keyword>
<reference evidence="9" key="1">
    <citation type="submission" date="2023-06" db="EMBL/GenBank/DDBJ databases">
        <title>Genome-scale phylogeny and comparative genomics of the fungal order Sordariales.</title>
        <authorList>
            <consortium name="Lawrence Berkeley National Laboratory"/>
            <person name="Hensen N."/>
            <person name="Bonometti L."/>
            <person name="Westerberg I."/>
            <person name="Brannstrom I.O."/>
            <person name="Guillou S."/>
            <person name="Cros-Aarteil S."/>
            <person name="Calhoun S."/>
            <person name="Haridas S."/>
            <person name="Kuo A."/>
            <person name="Mondo S."/>
            <person name="Pangilinan J."/>
            <person name="Riley R."/>
            <person name="Labutti K."/>
            <person name="Andreopoulos B."/>
            <person name="Lipzen A."/>
            <person name="Chen C."/>
            <person name="Yanf M."/>
            <person name="Daum C."/>
            <person name="Ng V."/>
            <person name="Clum A."/>
            <person name="Steindorff A."/>
            <person name="Ohm R."/>
            <person name="Martin F."/>
            <person name="Silar P."/>
            <person name="Natvig D."/>
            <person name="Lalanne C."/>
            <person name="Gautier V."/>
            <person name="Ament-Velasquez S.L."/>
            <person name="Kruys A."/>
            <person name="Hutchinson M.I."/>
            <person name="Powell A.J."/>
            <person name="Barry K."/>
            <person name="Miller A.N."/>
            <person name="Grigoriev I.V."/>
            <person name="Debuchy R."/>
            <person name="Gladieux P."/>
            <person name="Thoren M.H."/>
            <person name="Johannesson H."/>
        </authorList>
    </citation>
    <scope>NUCLEOTIDE SEQUENCE</scope>
    <source>
        <strain evidence="9">8032-3</strain>
    </source>
</reference>
<feature type="transmembrane region" description="Helical" evidence="7">
    <location>
        <begin position="613"/>
        <end position="635"/>
    </location>
</feature>
<feature type="transmembrane region" description="Helical" evidence="7">
    <location>
        <begin position="707"/>
        <end position="733"/>
    </location>
</feature>
<feature type="transmembrane region" description="Helical" evidence="7">
    <location>
        <begin position="178"/>
        <end position="199"/>
    </location>
</feature>
<feature type="transmembrane region" description="Helical" evidence="7">
    <location>
        <begin position="332"/>
        <end position="356"/>
    </location>
</feature>
<keyword evidence="6 7" id="KW-0472">Membrane</keyword>
<keyword evidence="9" id="KW-0762">Sugar transport</keyword>
<feature type="transmembrane region" description="Helical" evidence="7">
    <location>
        <begin position="853"/>
        <end position="875"/>
    </location>
</feature>
<protein>
    <submittedName>
        <fullName evidence="9">Sugar transporter</fullName>
    </submittedName>
</protein>
<keyword evidence="4 7" id="KW-0812">Transmembrane</keyword>
<dbReference type="Gene3D" id="1.20.1250.20">
    <property type="entry name" value="MFS general substrate transporter like domains"/>
    <property type="match status" value="3"/>
</dbReference>
<feature type="domain" description="Major facilitator superfamily (MFS) profile" evidence="8">
    <location>
        <begin position="444"/>
        <end position="906"/>
    </location>
</feature>
<dbReference type="AlphaFoldDB" id="A0AAJ0FAQ0"/>
<feature type="transmembrane region" description="Helical" evidence="7">
    <location>
        <begin position="519"/>
        <end position="536"/>
    </location>
</feature>
<evidence type="ECO:0000256" key="2">
    <source>
        <dbReference type="ARBA" id="ARBA00010992"/>
    </source>
</evidence>
<evidence type="ECO:0000256" key="6">
    <source>
        <dbReference type="ARBA" id="ARBA00023136"/>
    </source>
</evidence>
<evidence type="ECO:0000256" key="1">
    <source>
        <dbReference type="ARBA" id="ARBA00004141"/>
    </source>
</evidence>
<dbReference type="PROSITE" id="PS00217">
    <property type="entry name" value="SUGAR_TRANSPORT_2"/>
    <property type="match status" value="2"/>
</dbReference>
<keyword evidence="3" id="KW-0813">Transport</keyword>
<feature type="transmembrane region" description="Helical" evidence="7">
    <location>
        <begin position="813"/>
        <end position="832"/>
    </location>
</feature>
<comment type="similarity">
    <text evidence="2">Belongs to the major facilitator superfamily. Sugar transporter (TC 2.A.1.1) family.</text>
</comment>
<evidence type="ECO:0000313" key="10">
    <source>
        <dbReference type="Proteomes" id="UP001244011"/>
    </source>
</evidence>
<dbReference type="InterPro" id="IPR005829">
    <property type="entry name" value="Sugar_transporter_CS"/>
</dbReference>
<feature type="transmembrane region" description="Helical" evidence="7">
    <location>
        <begin position="441"/>
        <end position="466"/>
    </location>
</feature>
<dbReference type="PANTHER" id="PTHR48022">
    <property type="entry name" value="PLASTIDIC GLUCOSE TRANSPORTER 4"/>
    <property type="match status" value="1"/>
</dbReference>
<dbReference type="PRINTS" id="PR00171">
    <property type="entry name" value="SUGRTRNSPORT"/>
</dbReference>
<feature type="transmembrane region" description="Helical" evidence="7">
    <location>
        <begin position="117"/>
        <end position="134"/>
    </location>
</feature>
<sequence>MALKVKANRYNFLIASFVTLGSFTYGYNSSVTAGVVGLPSFFKYFGIDTTTSTGNSIFGAINGIFLAGGACGCWTLAWLADSIGRRRTLQVVSAICVVSAAIQCGSVHVAMFLVGRLLNGFGVGLMTCLVPLYQSETSPPAQRGRLVGLHGFILVAGYSCGGWTSYGAYFATNLSLQWRLPLAIQIIAPLLLLCGSFWLPESPRWLIGHNQDAKGMEVLEHLHRTPEDPDATGAHDEYRQIQAQVELEKEQKLDTLVKCLMHPGTRKRMIYGFLLQWLLQSTGVLVVFNYQVINCSHSTGRHAKVGCIINLSIYTALVAEFADSTNRVGNGFAILCLFLFAVFYGGCLDASSYVYCSEIFSNAVRAHGMGFSISGLFLSNILYTQTAPTAFSAVGWKYFLVFIIVPAAGLYPFLRFYPETNQLSLEELYHNVLSPMGSRNIYLAAAVVCSTACMFGYGTGYIGGILVLPSFNRHFGLDHLSQHDRAAAQSLIVSIWLLGAFIGVLCALPVCSRLGRRRCLLFCALTNVIGAVIQLVPSGHTVALFDFGRLLSGIGVGAGTLVAPLYISEISLPTNRGMLLASWQVSMQISALVGFWGAYISHRTLPDTTDWQWAVPVILQLFPGAILLFGGVILLPESPAWLAERHDVDALLNTHAWLHQEDLSSPEVRSEVEEYHQAVTERKRMASLRAQKSFFKEIASQPIRKRLICGVGLMSLMTLSGTNALNFFAPVIFMSAGFTSTSASLFLTGLFGLVKLASALGFMFYFVRVKGHRFWIIVATAVCSVSLFILAFCVQTFEAGQTLPLESPDKLNIFGLLACLMVFTFAFFFGIGHGPIAWNFCAEVFPAHLSTKCCTITTCAQWLFQVVNAVATPLLLASAGWYTWIIFGCINAITLVWCVLYIPETRGVPLGEAMDAAFGDTLEAKSNDVEYIEDVEVPNEETLLLGNPGGLS</sequence>
<feature type="transmembrane region" description="Helical" evidence="7">
    <location>
        <begin position="57"/>
        <end position="79"/>
    </location>
</feature>
<dbReference type="GeneID" id="85308920"/>
<evidence type="ECO:0000313" key="9">
    <source>
        <dbReference type="EMBL" id="KAK1761621.1"/>
    </source>
</evidence>
<feature type="transmembrane region" description="Helical" evidence="7">
    <location>
        <begin position="579"/>
        <end position="601"/>
    </location>
</feature>
<name>A0AAJ0FAQ0_9PEZI</name>
<dbReference type="InterPro" id="IPR003663">
    <property type="entry name" value="Sugar/inositol_transpt"/>
</dbReference>
<feature type="transmembrane region" description="Helical" evidence="7">
    <location>
        <begin position="270"/>
        <end position="293"/>
    </location>
</feature>
<evidence type="ECO:0000256" key="7">
    <source>
        <dbReference type="SAM" id="Phobius"/>
    </source>
</evidence>
<dbReference type="PROSITE" id="PS00216">
    <property type="entry name" value="SUGAR_TRANSPORT_1"/>
    <property type="match status" value="1"/>
</dbReference>
<evidence type="ECO:0000256" key="5">
    <source>
        <dbReference type="ARBA" id="ARBA00022989"/>
    </source>
</evidence>
<feature type="transmembrane region" description="Helical" evidence="7">
    <location>
        <begin position="881"/>
        <end position="902"/>
    </location>
</feature>
<comment type="subcellular location">
    <subcellularLocation>
        <location evidence="1">Membrane</location>
        <topology evidence="1">Multi-pass membrane protein</topology>
    </subcellularLocation>
</comment>
<feature type="transmembrane region" description="Helical" evidence="7">
    <location>
        <begin position="486"/>
        <end position="507"/>
    </location>
</feature>
<dbReference type="PANTHER" id="PTHR48022:SF2">
    <property type="entry name" value="PLASTIDIC GLUCOSE TRANSPORTER 4"/>
    <property type="match status" value="1"/>
</dbReference>
<dbReference type="RefSeq" id="XP_060277834.1">
    <property type="nucleotide sequence ID" value="XM_060425733.1"/>
</dbReference>
<gene>
    <name evidence="9" type="ORF">QBC33DRAFT_502464</name>
</gene>
<dbReference type="EMBL" id="MU839059">
    <property type="protein sequence ID" value="KAK1761621.1"/>
    <property type="molecule type" value="Genomic_DNA"/>
</dbReference>
<dbReference type="InterPro" id="IPR050360">
    <property type="entry name" value="MFS_Sugar_Transporters"/>
</dbReference>
<feature type="transmembrane region" description="Helical" evidence="7">
    <location>
        <begin position="395"/>
        <end position="414"/>
    </location>
</feature>
<evidence type="ECO:0000256" key="4">
    <source>
        <dbReference type="ARBA" id="ARBA00022692"/>
    </source>
</evidence>
<dbReference type="SUPFAM" id="SSF103473">
    <property type="entry name" value="MFS general substrate transporter"/>
    <property type="match status" value="2"/>
</dbReference>
<comment type="caution">
    <text evidence="9">The sequence shown here is derived from an EMBL/GenBank/DDBJ whole genome shotgun (WGS) entry which is preliminary data.</text>
</comment>
<dbReference type="Proteomes" id="UP001244011">
    <property type="component" value="Unassembled WGS sequence"/>
</dbReference>
<feature type="transmembrane region" description="Helical" evidence="7">
    <location>
        <begin position="363"/>
        <end position="383"/>
    </location>
</feature>
<dbReference type="InterPro" id="IPR036259">
    <property type="entry name" value="MFS_trans_sf"/>
</dbReference>
<dbReference type="InterPro" id="IPR020846">
    <property type="entry name" value="MFS_dom"/>
</dbReference>
<proteinExistence type="inferred from homology"/>
<accession>A0AAJ0FAQ0</accession>
<evidence type="ECO:0000256" key="3">
    <source>
        <dbReference type="ARBA" id="ARBA00022448"/>
    </source>
</evidence>
<organism evidence="9 10">
    <name type="scientific">Phialemonium atrogriseum</name>
    <dbReference type="NCBI Taxonomy" id="1093897"/>
    <lineage>
        <taxon>Eukaryota</taxon>
        <taxon>Fungi</taxon>
        <taxon>Dikarya</taxon>
        <taxon>Ascomycota</taxon>
        <taxon>Pezizomycotina</taxon>
        <taxon>Sordariomycetes</taxon>
        <taxon>Sordariomycetidae</taxon>
        <taxon>Cephalothecales</taxon>
        <taxon>Cephalothecaceae</taxon>
        <taxon>Phialemonium</taxon>
    </lineage>
</organism>
<feature type="transmembrane region" description="Helical" evidence="7">
    <location>
        <begin position="146"/>
        <end position="166"/>
    </location>
</feature>
<feature type="transmembrane region" description="Helical" evidence="7">
    <location>
        <begin position="774"/>
        <end position="797"/>
    </location>
</feature>
<dbReference type="InterPro" id="IPR005828">
    <property type="entry name" value="MFS_sugar_transport-like"/>
</dbReference>
<keyword evidence="5 7" id="KW-1133">Transmembrane helix</keyword>
<dbReference type="NCBIfam" id="TIGR00879">
    <property type="entry name" value="SP"/>
    <property type="match status" value="1"/>
</dbReference>
<feature type="transmembrane region" description="Helical" evidence="7">
    <location>
        <begin position="745"/>
        <end position="767"/>
    </location>
</feature>
<feature type="domain" description="Major facilitator superfamily (MFS) profile" evidence="8">
    <location>
        <begin position="14"/>
        <end position="421"/>
    </location>
</feature>
<feature type="transmembrane region" description="Helical" evidence="7">
    <location>
        <begin position="548"/>
        <end position="567"/>
    </location>
</feature>